<dbReference type="EMBL" id="JACHET010000001">
    <property type="protein sequence ID" value="MBB6183981.1"/>
    <property type="molecule type" value="Genomic_DNA"/>
</dbReference>
<reference evidence="1 2" key="1">
    <citation type="submission" date="2020-08" db="EMBL/GenBank/DDBJ databases">
        <title>Genomic Encyclopedia of Type Strains, Phase IV (KMG-IV): sequencing the most valuable type-strain genomes for metagenomic binning, comparative biology and taxonomic classification.</title>
        <authorList>
            <person name="Goeker M."/>
        </authorList>
    </citation>
    <scope>NUCLEOTIDE SEQUENCE [LARGE SCALE GENOMIC DNA]</scope>
    <source>
        <strain evidence="1 2">DSM 107085</strain>
    </source>
</reference>
<gene>
    <name evidence="1" type="ORF">HNQ86_001326</name>
</gene>
<dbReference type="AlphaFoldDB" id="A0A841KMV4"/>
<proteinExistence type="predicted"/>
<evidence type="ECO:0000313" key="2">
    <source>
        <dbReference type="Proteomes" id="UP000560000"/>
    </source>
</evidence>
<dbReference type="Proteomes" id="UP000560000">
    <property type="component" value="Unassembled WGS sequence"/>
</dbReference>
<organism evidence="1 2">
    <name type="scientific">Oleiagrimonas soli</name>
    <dbReference type="NCBI Taxonomy" id="1543381"/>
    <lineage>
        <taxon>Bacteria</taxon>
        <taxon>Pseudomonadati</taxon>
        <taxon>Pseudomonadota</taxon>
        <taxon>Gammaproteobacteria</taxon>
        <taxon>Lysobacterales</taxon>
        <taxon>Rhodanobacteraceae</taxon>
        <taxon>Oleiagrimonas</taxon>
    </lineage>
</organism>
<name>A0A841KMV4_9GAMM</name>
<comment type="caution">
    <text evidence="1">The sequence shown here is derived from an EMBL/GenBank/DDBJ whole genome shotgun (WGS) entry which is preliminary data.</text>
</comment>
<accession>A0A841KMV4</accession>
<evidence type="ECO:0000313" key="1">
    <source>
        <dbReference type="EMBL" id="MBB6183981.1"/>
    </source>
</evidence>
<sequence length="82" mass="9329">MIDEAIQTLKSQSKADVVLLDHLALPQANRRALLFTYNIKRSNNSLPVTLLIYAAVTNTLSLLTHNTPEQQRRQQIQHEPSH</sequence>
<protein>
    <submittedName>
        <fullName evidence="1">Uncharacterized protein</fullName>
    </submittedName>
</protein>